<organism evidence="3">
    <name type="scientific">Desulfobacca acetoxidans</name>
    <dbReference type="NCBI Taxonomy" id="60893"/>
    <lineage>
        <taxon>Bacteria</taxon>
        <taxon>Pseudomonadati</taxon>
        <taxon>Thermodesulfobacteriota</taxon>
        <taxon>Desulfobaccia</taxon>
        <taxon>Desulfobaccales</taxon>
        <taxon>Desulfobaccaceae</taxon>
        <taxon>Desulfobacca</taxon>
    </lineage>
</organism>
<protein>
    <submittedName>
        <fullName evidence="3">Pilus assembly protein</fullName>
    </submittedName>
</protein>
<evidence type="ECO:0000256" key="1">
    <source>
        <dbReference type="SAM" id="Phobius"/>
    </source>
</evidence>
<keyword evidence="1" id="KW-1133">Transmembrane helix</keyword>
<feature type="domain" description="TadE-like" evidence="2">
    <location>
        <begin position="12"/>
        <end position="54"/>
    </location>
</feature>
<dbReference type="Pfam" id="PF07811">
    <property type="entry name" value="TadE"/>
    <property type="match status" value="1"/>
</dbReference>
<name>A0A7C5AMX4_9BACT</name>
<accession>A0A7C5AMX4</accession>
<dbReference type="EMBL" id="DTKJ01000061">
    <property type="protein sequence ID" value="HGZ12409.1"/>
    <property type="molecule type" value="Genomic_DNA"/>
</dbReference>
<feature type="transmembrane region" description="Helical" evidence="1">
    <location>
        <begin position="20"/>
        <end position="41"/>
    </location>
</feature>
<keyword evidence="1" id="KW-0812">Transmembrane</keyword>
<reference evidence="3" key="1">
    <citation type="journal article" date="2020" name="mSystems">
        <title>Genome- and Community-Level Interaction Insights into Carbon Utilization and Element Cycling Functions of Hydrothermarchaeota in Hydrothermal Sediment.</title>
        <authorList>
            <person name="Zhou Z."/>
            <person name="Liu Y."/>
            <person name="Xu W."/>
            <person name="Pan J."/>
            <person name="Luo Z.H."/>
            <person name="Li M."/>
        </authorList>
    </citation>
    <scope>NUCLEOTIDE SEQUENCE [LARGE SCALE GENOMIC DNA]</scope>
    <source>
        <strain evidence="3">SpSt-853</strain>
    </source>
</reference>
<proteinExistence type="predicted"/>
<gene>
    <name evidence="3" type="ORF">ENW48_09340</name>
</gene>
<evidence type="ECO:0000259" key="2">
    <source>
        <dbReference type="Pfam" id="PF07811"/>
    </source>
</evidence>
<dbReference type="InterPro" id="IPR012495">
    <property type="entry name" value="TadE-like_dom"/>
</dbReference>
<sequence length="138" mass="14811">MVERAHLEGQRGAALAEFAILAPLFIILLFGLVEFGLALYAKGVLTNASREGARYGVVYGTPRKTEPEIIAKVTEYLNKAGFYDTPEVTISVTGEGGGSGTQLSVTVSYPYQFQVLPHFIPGLPGTITLTANTVMLME</sequence>
<dbReference type="AlphaFoldDB" id="A0A7C5AMX4"/>
<evidence type="ECO:0000313" key="3">
    <source>
        <dbReference type="EMBL" id="HGZ12409.1"/>
    </source>
</evidence>
<keyword evidence="1" id="KW-0472">Membrane</keyword>
<comment type="caution">
    <text evidence="3">The sequence shown here is derived from an EMBL/GenBank/DDBJ whole genome shotgun (WGS) entry which is preliminary data.</text>
</comment>